<dbReference type="EMBL" id="JH597761">
    <property type="protein sequence ID" value="EHP70071.1"/>
    <property type="molecule type" value="Genomic_DNA"/>
</dbReference>
<dbReference type="RefSeq" id="WP_009070451.1">
    <property type="nucleotide sequence ID" value="NZ_JH597761.1"/>
</dbReference>
<dbReference type="Proteomes" id="UP000003980">
    <property type="component" value="Unassembled WGS sequence"/>
</dbReference>
<name>H2C1F0_9CREN</name>
<organism evidence="1 2">
    <name type="scientific">Metallosphaera yellowstonensis MK1</name>
    <dbReference type="NCBI Taxonomy" id="671065"/>
    <lineage>
        <taxon>Archaea</taxon>
        <taxon>Thermoproteota</taxon>
        <taxon>Thermoprotei</taxon>
        <taxon>Sulfolobales</taxon>
        <taxon>Sulfolobaceae</taxon>
        <taxon>Metallosphaera</taxon>
    </lineage>
</organism>
<sequence>MEVVRSSNSIIFSKPYPNELLDKMIDGIPLGPEVEIFEEPDERVNGYSRSISFSSKGEKSQEAFERFLRSLSFKGDLRELVWAYQVEFVAKIPKVVKLDLPSVLPLVGNVMLTGVVIANVRNLDTAQRKFTLVQVDNNVRVLKRDEQYVSLSELLREAELLVKTLWGDGSELRKIKF</sequence>
<dbReference type="STRING" id="671065.MetMK1DRAFT_00005730"/>
<proteinExistence type="predicted"/>
<keyword evidence="2" id="KW-1185">Reference proteome</keyword>
<accession>H2C1F0</accession>
<gene>
    <name evidence="1" type="ORF">MetMK1DRAFT_00005730</name>
</gene>
<evidence type="ECO:0000313" key="2">
    <source>
        <dbReference type="Proteomes" id="UP000003980"/>
    </source>
</evidence>
<evidence type="ECO:0000313" key="1">
    <source>
        <dbReference type="EMBL" id="EHP70071.1"/>
    </source>
</evidence>
<dbReference type="AlphaFoldDB" id="H2C1F0"/>
<dbReference type="OrthoDB" id="37148at2157"/>
<dbReference type="HOGENOM" id="CLU_1514649_0_0_2"/>
<reference evidence="1 2" key="1">
    <citation type="submission" date="2012-01" db="EMBL/GenBank/DDBJ databases">
        <title>Improved High-Quality Draft sequence of Metallosphaera yellowstonensis MK1.</title>
        <authorList>
            <consortium name="US DOE Joint Genome Institute"/>
            <person name="Lucas S."/>
            <person name="Han J."/>
            <person name="Cheng J.-F."/>
            <person name="Goodwin L."/>
            <person name="Pitluck S."/>
            <person name="Peters L."/>
            <person name="Teshima H."/>
            <person name="Detter J.C."/>
            <person name="Han C."/>
            <person name="Tapia R."/>
            <person name="Land M."/>
            <person name="Hauser L."/>
            <person name="Kyrpides N."/>
            <person name="Kozubal M."/>
            <person name="Macur R.E."/>
            <person name="Jay Z."/>
            <person name="Inskeep W."/>
            <person name="Woyke T."/>
        </authorList>
    </citation>
    <scope>NUCLEOTIDE SEQUENCE [LARGE SCALE GENOMIC DNA]</scope>
    <source>
        <strain evidence="1 2">MK1</strain>
    </source>
</reference>
<protein>
    <submittedName>
        <fullName evidence="1">Uncharacterized protein</fullName>
    </submittedName>
</protein>
<dbReference type="eggNOG" id="arCOG09703">
    <property type="taxonomic scope" value="Archaea"/>
</dbReference>